<dbReference type="GO" id="GO:0016829">
    <property type="term" value="F:lyase activity"/>
    <property type="evidence" value="ECO:0007669"/>
    <property type="project" value="UniProtKB-KW"/>
</dbReference>
<dbReference type="InterPro" id="IPR029068">
    <property type="entry name" value="Glyas_Bleomycin-R_OHBP_Dase"/>
</dbReference>
<proteinExistence type="predicted"/>
<dbReference type="RefSeq" id="WP_183408515.1">
    <property type="nucleotide sequence ID" value="NZ_JACHWY010000001.1"/>
</dbReference>
<dbReference type="AlphaFoldDB" id="A0A7W4W1N2"/>
<dbReference type="Gene3D" id="3.10.180.10">
    <property type="entry name" value="2,3-Dihydroxybiphenyl 1,2-Dioxygenase, domain 1"/>
    <property type="match status" value="1"/>
</dbReference>
<dbReference type="EMBL" id="JACHWY010000001">
    <property type="protein sequence ID" value="MBB3045787.1"/>
    <property type="molecule type" value="Genomic_DNA"/>
</dbReference>
<comment type="caution">
    <text evidence="2">The sequence shown here is derived from an EMBL/GenBank/DDBJ whole genome shotgun (WGS) entry which is preliminary data.</text>
</comment>
<protein>
    <submittedName>
        <fullName evidence="2">Putative enzyme related to lactoylglutathione lyase</fullName>
    </submittedName>
</protein>
<evidence type="ECO:0000259" key="1">
    <source>
        <dbReference type="Pfam" id="PF00903"/>
    </source>
</evidence>
<sequence length="152" mass="17598">MAMRLNHMELTFPEGTLTAEFKQQITDFYRDLFGWNTLDLEIMDQNALLLMLDSDVSQFILLAESPKPMQSPGYDHLGLLFDTREEVDALLEKAKAMQAVNSEIQIKEYDDMVEGGTIVHSFYVRHLLPIWFDVQHIGYEDGAEPARKWHYG</sequence>
<dbReference type="SUPFAM" id="SSF54593">
    <property type="entry name" value="Glyoxalase/Bleomycin resistance protein/Dihydroxybiphenyl dioxygenase"/>
    <property type="match status" value="1"/>
</dbReference>
<keyword evidence="2" id="KW-0456">Lyase</keyword>
<evidence type="ECO:0000313" key="2">
    <source>
        <dbReference type="EMBL" id="MBB3045787.1"/>
    </source>
</evidence>
<dbReference type="InterPro" id="IPR004360">
    <property type="entry name" value="Glyas_Fos-R_dOase_dom"/>
</dbReference>
<organism evidence="2 3">
    <name type="scientific">Litorivivens lipolytica</name>
    <dbReference type="NCBI Taxonomy" id="1524264"/>
    <lineage>
        <taxon>Bacteria</taxon>
        <taxon>Pseudomonadati</taxon>
        <taxon>Pseudomonadota</taxon>
        <taxon>Gammaproteobacteria</taxon>
        <taxon>Litorivivens</taxon>
    </lineage>
</organism>
<gene>
    <name evidence="2" type="ORF">FHR99_000023</name>
</gene>
<dbReference type="Pfam" id="PF00903">
    <property type="entry name" value="Glyoxalase"/>
    <property type="match status" value="1"/>
</dbReference>
<reference evidence="2 3" key="1">
    <citation type="submission" date="2020-08" db="EMBL/GenBank/DDBJ databases">
        <title>Genomic Encyclopedia of Type Strains, Phase III (KMG-III): the genomes of soil and plant-associated and newly described type strains.</title>
        <authorList>
            <person name="Whitman W."/>
        </authorList>
    </citation>
    <scope>NUCLEOTIDE SEQUENCE [LARGE SCALE GENOMIC DNA]</scope>
    <source>
        <strain evidence="2 3">CECT 8654</strain>
    </source>
</reference>
<feature type="domain" description="Glyoxalase/fosfomycin resistance/dioxygenase" evidence="1">
    <location>
        <begin position="24"/>
        <end position="98"/>
    </location>
</feature>
<evidence type="ECO:0000313" key="3">
    <source>
        <dbReference type="Proteomes" id="UP000537130"/>
    </source>
</evidence>
<dbReference type="Proteomes" id="UP000537130">
    <property type="component" value="Unassembled WGS sequence"/>
</dbReference>
<name>A0A7W4W1N2_9GAMM</name>
<keyword evidence="3" id="KW-1185">Reference proteome</keyword>
<accession>A0A7W4W1N2</accession>